<dbReference type="InterPro" id="IPR043541">
    <property type="entry name" value="SYT14/14L/16"/>
</dbReference>
<reference evidence="4 5" key="1">
    <citation type="submission" date="2020-06" db="EMBL/GenBank/DDBJ databases">
        <authorList>
            <consortium name="Wellcome Sanger Institute Data Sharing"/>
        </authorList>
    </citation>
    <scope>NUCLEOTIDE SEQUENCE [LARGE SCALE GENOMIC DNA]</scope>
</reference>
<feature type="domain" description="C2" evidence="3">
    <location>
        <begin position="552"/>
        <end position="707"/>
    </location>
</feature>
<dbReference type="CDD" id="cd08408">
    <property type="entry name" value="C2B_Synaptotagmin-14_16"/>
    <property type="match status" value="1"/>
</dbReference>
<feature type="domain" description="C2" evidence="3">
    <location>
        <begin position="400"/>
        <end position="519"/>
    </location>
</feature>
<gene>
    <name evidence="4" type="primary">syt14b</name>
</gene>
<evidence type="ECO:0000313" key="4">
    <source>
        <dbReference type="Ensembl" id="ENSDCDP00010033729.1"/>
    </source>
</evidence>
<dbReference type="PANTHER" id="PTHR46129:SF1">
    <property type="entry name" value="SYNAPTOTAGMIN XIVB ISOFORM X1"/>
    <property type="match status" value="1"/>
</dbReference>
<feature type="compositionally biased region" description="Acidic residues" evidence="2">
    <location>
        <begin position="345"/>
        <end position="360"/>
    </location>
</feature>
<dbReference type="RefSeq" id="XP_028857966.1">
    <property type="nucleotide sequence ID" value="XM_029002133.1"/>
</dbReference>
<dbReference type="InterPro" id="IPR000008">
    <property type="entry name" value="C2_dom"/>
</dbReference>
<dbReference type="FunFam" id="2.60.40.150:FF:000062">
    <property type="entry name" value="synaptotagmin-14 isoform X1"/>
    <property type="match status" value="1"/>
</dbReference>
<dbReference type="Proteomes" id="UP000694580">
    <property type="component" value="Chromosome 14"/>
</dbReference>
<feature type="compositionally biased region" description="Basic and acidic residues" evidence="2">
    <location>
        <begin position="361"/>
        <end position="371"/>
    </location>
</feature>
<evidence type="ECO:0000313" key="5">
    <source>
        <dbReference type="Proteomes" id="UP000694580"/>
    </source>
</evidence>
<dbReference type="PROSITE" id="PS50004">
    <property type="entry name" value="C2"/>
    <property type="match status" value="2"/>
</dbReference>
<dbReference type="RefSeq" id="XP_028857964.1">
    <property type="nucleotide sequence ID" value="XM_029002131.1"/>
</dbReference>
<organism evidence="4 5">
    <name type="scientific">Denticeps clupeoides</name>
    <name type="common">denticle herring</name>
    <dbReference type="NCBI Taxonomy" id="299321"/>
    <lineage>
        <taxon>Eukaryota</taxon>
        <taxon>Metazoa</taxon>
        <taxon>Chordata</taxon>
        <taxon>Craniata</taxon>
        <taxon>Vertebrata</taxon>
        <taxon>Euteleostomi</taxon>
        <taxon>Actinopterygii</taxon>
        <taxon>Neopterygii</taxon>
        <taxon>Teleostei</taxon>
        <taxon>Clupei</taxon>
        <taxon>Clupeiformes</taxon>
        <taxon>Denticipitoidei</taxon>
        <taxon>Denticipitidae</taxon>
        <taxon>Denticeps</taxon>
    </lineage>
</organism>
<feature type="compositionally biased region" description="Acidic residues" evidence="2">
    <location>
        <begin position="190"/>
        <end position="203"/>
    </location>
</feature>
<dbReference type="SMART" id="SM00239">
    <property type="entry name" value="C2"/>
    <property type="match status" value="2"/>
</dbReference>
<dbReference type="GeneID" id="114802961"/>
<dbReference type="GeneTree" id="ENSGT00940000166942"/>
<reference evidence="4" key="2">
    <citation type="submission" date="2025-08" db="UniProtKB">
        <authorList>
            <consortium name="Ensembl"/>
        </authorList>
    </citation>
    <scope>IDENTIFICATION</scope>
</reference>
<sequence>MAFFKNFQANLPSVTSIIDSVSSKVDDLATAVSDATYTVSDQLTEQVTTIINKVQTESEEKTVKEEAQKEEAHDGASFSLSSKFKFPSMDAFDPSVEVFDSDSWNSPSHTKCVYSYTRPSDIEGGRKNKQKSEKNDGDMQEEEDEEEKQRREEKERRVERRREKERRKQEEQEKEWYSGSQDRPGKSNESNEEEQEEEQEDKEDERKDRNGIYQEELQTSDASQKKKKKGKDSFQEDKDEEVDEVSPKARKTRKSAKNGKTTDRSAEQGSSESEEENPRRHTSSHPQKNKYAENEGYSSKGSPAHAESIQRMKCSTPPNELQPPPYQPSGHHTRQSRTQGVAKDSEEEEEEEESEEEEDTESHLKGHKEDSPSNGTNTLGPEDASEPPLPAGYEPEVLGKYGTLDVAFEYDSGEQRLAVTVTAATDIPALKSTGNISWQVHLVLLPTKKQRAKTGVQKGPCPVFTETFRFSRVEQEALGHYAVRFRLYSVRRMKKEKVLGEKVFYLTKLNPHSKMALPVTLEAGSAVTGCGSTVSVSRSIGAMSYRSTGESATPEILLGLLYNATTGRLSAEVIKGSQFKNNASDKPPIGLFCCIKQFVGGQLYIMRDTYVKLIMLDSKGKEMSKCKTSVCRGQPSPIYKETFVFQVALFQLSEVTLQVSVYSRRSSMKRRERLGWVSLGLNSTGEEQEEHWAKMKEAEGQQVCHWHTLLES</sequence>
<keyword evidence="5" id="KW-1185">Reference proteome</keyword>
<evidence type="ECO:0000256" key="1">
    <source>
        <dbReference type="ARBA" id="ARBA00006996"/>
    </source>
</evidence>
<protein>
    <recommendedName>
        <fullName evidence="3">C2 domain-containing protein</fullName>
    </recommendedName>
</protein>
<evidence type="ECO:0000256" key="2">
    <source>
        <dbReference type="SAM" id="MobiDB-lite"/>
    </source>
</evidence>
<dbReference type="GO" id="GO:0005543">
    <property type="term" value="F:phospholipid binding"/>
    <property type="evidence" value="ECO:0007669"/>
    <property type="project" value="TreeGrafter"/>
</dbReference>
<feature type="compositionally biased region" description="Basic residues" evidence="2">
    <location>
        <begin position="248"/>
        <end position="257"/>
    </location>
</feature>
<dbReference type="Gene3D" id="2.60.40.150">
    <property type="entry name" value="C2 domain"/>
    <property type="match status" value="2"/>
</dbReference>
<dbReference type="Ensembl" id="ENSDCDT00010041749.1">
    <property type="protein sequence ID" value="ENSDCDP00010033729.1"/>
    <property type="gene ID" value="ENSDCDG00010021458.1"/>
</dbReference>
<proteinExistence type="inferred from homology"/>
<dbReference type="SUPFAM" id="SSF49562">
    <property type="entry name" value="C2 domain (Calcium/lipid-binding domain, CaLB)"/>
    <property type="match status" value="2"/>
</dbReference>
<dbReference type="PANTHER" id="PTHR46129">
    <property type="entry name" value="SYNAPTOTAGMIN 14, ISOFORM D"/>
    <property type="match status" value="1"/>
</dbReference>
<dbReference type="InterPro" id="IPR035892">
    <property type="entry name" value="C2_domain_sf"/>
</dbReference>
<evidence type="ECO:0000259" key="3">
    <source>
        <dbReference type="PROSITE" id="PS50004"/>
    </source>
</evidence>
<accession>A0AAY4CM35</accession>
<dbReference type="CDD" id="cd08389">
    <property type="entry name" value="C2A_Synaptotagmin-14_16"/>
    <property type="match status" value="1"/>
</dbReference>
<dbReference type="Pfam" id="PF00168">
    <property type="entry name" value="C2"/>
    <property type="match status" value="2"/>
</dbReference>
<feature type="compositionally biased region" description="Basic and acidic residues" evidence="2">
    <location>
        <begin position="57"/>
        <end position="74"/>
    </location>
</feature>
<feature type="compositionally biased region" description="Basic and acidic residues" evidence="2">
    <location>
        <begin position="120"/>
        <end position="137"/>
    </location>
</feature>
<comment type="similarity">
    <text evidence="1">Belongs to the synaptotagmin family.</text>
</comment>
<name>A0AAY4CM35_9TELE</name>
<feature type="region of interest" description="Disordered" evidence="2">
    <location>
        <begin position="95"/>
        <end position="393"/>
    </location>
</feature>
<dbReference type="AlphaFoldDB" id="A0AAY4CM35"/>
<dbReference type="RefSeq" id="XP_028857965.1">
    <property type="nucleotide sequence ID" value="XM_029002132.1"/>
</dbReference>
<feature type="compositionally biased region" description="Basic and acidic residues" evidence="2">
    <location>
        <begin position="147"/>
        <end position="176"/>
    </location>
</feature>
<feature type="region of interest" description="Disordered" evidence="2">
    <location>
        <begin position="57"/>
        <end position="80"/>
    </location>
</feature>
<reference evidence="4" key="3">
    <citation type="submission" date="2025-09" db="UniProtKB">
        <authorList>
            <consortium name="Ensembl"/>
        </authorList>
    </citation>
    <scope>IDENTIFICATION</scope>
</reference>